<evidence type="ECO:0000259" key="2">
    <source>
        <dbReference type="Pfam" id="PF20700"/>
    </source>
</evidence>
<dbReference type="InterPro" id="IPR049012">
    <property type="entry name" value="Mutator_transp_dom"/>
</dbReference>
<evidence type="ECO:0000313" key="3">
    <source>
        <dbReference type="EMBL" id="KAJ8888781.1"/>
    </source>
</evidence>
<comment type="caution">
    <text evidence="3">The sequence shown here is derived from an EMBL/GenBank/DDBJ whole genome shotgun (WGS) entry which is preliminary data.</text>
</comment>
<gene>
    <name evidence="3" type="ORF">PR048_008273</name>
</gene>
<protein>
    <recommendedName>
        <fullName evidence="2">Mutator-like transposase domain-containing protein</fullName>
    </recommendedName>
</protein>
<accession>A0ABQ9HWN0</accession>
<name>A0ABQ9HWN0_9NEOP</name>
<reference evidence="3 4" key="1">
    <citation type="submission" date="2023-02" db="EMBL/GenBank/DDBJ databases">
        <title>LHISI_Scaffold_Assembly.</title>
        <authorList>
            <person name="Stuart O.P."/>
            <person name="Cleave R."/>
            <person name="Magrath M.J.L."/>
            <person name="Mikheyev A.S."/>
        </authorList>
    </citation>
    <scope>NUCLEOTIDE SEQUENCE [LARGE SCALE GENOMIC DNA]</scope>
    <source>
        <strain evidence="3">Daus_M_001</strain>
        <tissue evidence="3">Leg muscle</tissue>
    </source>
</reference>
<evidence type="ECO:0000313" key="4">
    <source>
        <dbReference type="Proteomes" id="UP001159363"/>
    </source>
</evidence>
<dbReference type="Pfam" id="PF20700">
    <property type="entry name" value="Mutator"/>
    <property type="match status" value="2"/>
</dbReference>
<evidence type="ECO:0000256" key="1">
    <source>
        <dbReference type="SAM" id="MobiDB-lite"/>
    </source>
</evidence>
<feature type="domain" description="Mutator-like transposase" evidence="2">
    <location>
        <begin position="102"/>
        <end position="238"/>
    </location>
</feature>
<feature type="region of interest" description="Disordered" evidence="1">
    <location>
        <begin position="316"/>
        <end position="352"/>
    </location>
</feature>
<keyword evidence="4" id="KW-1185">Reference proteome</keyword>
<feature type="compositionally biased region" description="Basic and acidic residues" evidence="1">
    <location>
        <begin position="316"/>
        <end position="328"/>
    </location>
</feature>
<sequence>MSSKCIRNTYEINIRYAHVLRFIGRGKASGTSFSAVMNLSPPNTKFEKYNTKLLAAVTEVCEASMRHAAKEVVLENEGRSDVADAFDGTWQKRGHISMDGVGSSGGMDVAGATALSARFEHKFGLSYVQYLGDGESKGLAAVIQNKPYGNNVDITKLECVAHVKKRQKLGDGKGLGEKRRLADAQIDQLQHYYGQSIRKNLTNVEDMSKAIWAIYFHKISTDANPQHFLCPPGDNSWCKFNQTKAKKQENEYTQQNSLPEAVMAAIGLQILKLGVADGIVSFNEGSVAKVNVLERLQMKSGKFMMDGLKAIDAERRKKADKEVQEENKKKRVRTRLGKRTTEDSESYCLGGF</sequence>
<dbReference type="EMBL" id="JARBHB010000003">
    <property type="protein sequence ID" value="KAJ8888781.1"/>
    <property type="molecule type" value="Genomic_DNA"/>
</dbReference>
<proteinExistence type="predicted"/>
<feature type="domain" description="Mutator-like transposase" evidence="2">
    <location>
        <begin position="8"/>
        <end position="95"/>
    </location>
</feature>
<organism evidence="3 4">
    <name type="scientific">Dryococelus australis</name>
    <dbReference type="NCBI Taxonomy" id="614101"/>
    <lineage>
        <taxon>Eukaryota</taxon>
        <taxon>Metazoa</taxon>
        <taxon>Ecdysozoa</taxon>
        <taxon>Arthropoda</taxon>
        <taxon>Hexapoda</taxon>
        <taxon>Insecta</taxon>
        <taxon>Pterygota</taxon>
        <taxon>Neoptera</taxon>
        <taxon>Polyneoptera</taxon>
        <taxon>Phasmatodea</taxon>
        <taxon>Verophasmatodea</taxon>
        <taxon>Anareolatae</taxon>
        <taxon>Phasmatidae</taxon>
        <taxon>Eurycanthinae</taxon>
        <taxon>Dryococelus</taxon>
    </lineage>
</organism>
<dbReference type="Proteomes" id="UP001159363">
    <property type="component" value="Chromosome 3"/>
</dbReference>
<feature type="compositionally biased region" description="Basic residues" evidence="1">
    <location>
        <begin position="329"/>
        <end position="338"/>
    </location>
</feature>